<keyword evidence="3" id="KW-1185">Reference proteome</keyword>
<dbReference type="EMBL" id="NESQ01000119">
    <property type="protein sequence ID" value="PUU78423.1"/>
    <property type="molecule type" value="Genomic_DNA"/>
</dbReference>
<dbReference type="AlphaFoldDB" id="A0A2T6ZSI5"/>
<gene>
    <name evidence="2" type="ORF">B9Z19DRAFT_1126761</name>
</gene>
<feature type="transmembrane region" description="Helical" evidence="1">
    <location>
        <begin position="45"/>
        <end position="63"/>
    </location>
</feature>
<keyword evidence="1" id="KW-0812">Transmembrane</keyword>
<evidence type="ECO:0000313" key="2">
    <source>
        <dbReference type="EMBL" id="PUU78423.1"/>
    </source>
</evidence>
<evidence type="ECO:0000256" key="1">
    <source>
        <dbReference type="SAM" id="Phobius"/>
    </source>
</evidence>
<name>A0A2T6ZSI5_TUBBO</name>
<accession>A0A2T6ZSI5</accession>
<comment type="caution">
    <text evidence="2">The sequence shown here is derived from an EMBL/GenBank/DDBJ whole genome shotgun (WGS) entry which is preliminary data.</text>
</comment>
<reference evidence="2 3" key="1">
    <citation type="submission" date="2017-04" db="EMBL/GenBank/DDBJ databases">
        <title>Draft genome sequence of Tuber borchii Vittad., a whitish edible truffle.</title>
        <authorList>
            <consortium name="DOE Joint Genome Institute"/>
            <person name="Murat C."/>
            <person name="Kuo A."/>
            <person name="Barry K.W."/>
            <person name="Clum A."/>
            <person name="Dockter R.B."/>
            <person name="Fauchery L."/>
            <person name="Iotti M."/>
            <person name="Kohler A."/>
            <person name="Labutti K."/>
            <person name="Lindquist E.A."/>
            <person name="Lipzen A."/>
            <person name="Ohm R.A."/>
            <person name="Wang M."/>
            <person name="Grigoriev I.V."/>
            <person name="Zambonelli A."/>
            <person name="Martin F.M."/>
        </authorList>
    </citation>
    <scope>NUCLEOTIDE SEQUENCE [LARGE SCALE GENOMIC DNA]</scope>
    <source>
        <strain evidence="2 3">Tbo3840</strain>
    </source>
</reference>
<keyword evidence="1" id="KW-1133">Transmembrane helix</keyword>
<protein>
    <submittedName>
        <fullName evidence="2">Uncharacterized protein</fullName>
    </submittedName>
</protein>
<sequence>MALPAWLPLCDRGSIPYGNAGGDISGKPSSSEWAARYVQGRAINLGYHGFALIAGVAIIRMRLSSAIKATGLWIDTPPFLDMLIGIADVTFAAVCDIEGVYPWKV</sequence>
<evidence type="ECO:0000313" key="3">
    <source>
        <dbReference type="Proteomes" id="UP000244722"/>
    </source>
</evidence>
<proteinExistence type="predicted"/>
<dbReference type="Proteomes" id="UP000244722">
    <property type="component" value="Unassembled WGS sequence"/>
</dbReference>
<organism evidence="2 3">
    <name type="scientific">Tuber borchii</name>
    <name type="common">White truffle</name>
    <dbReference type="NCBI Taxonomy" id="42251"/>
    <lineage>
        <taxon>Eukaryota</taxon>
        <taxon>Fungi</taxon>
        <taxon>Dikarya</taxon>
        <taxon>Ascomycota</taxon>
        <taxon>Pezizomycotina</taxon>
        <taxon>Pezizomycetes</taxon>
        <taxon>Pezizales</taxon>
        <taxon>Tuberaceae</taxon>
        <taxon>Tuber</taxon>
    </lineage>
</organism>
<keyword evidence="1" id="KW-0472">Membrane</keyword>